<keyword evidence="3" id="KW-1185">Reference proteome</keyword>
<sequence length="245" mass="27882">MPTPKPFFISAQRALLIALLAVVVSLPAAANTISPYQANYLAHSKGFKLKLERSLRQQDNGQWQLSNITQVLFSHITESSVFTLADKQLQPLSYHYDNPLSRKKNSSLLFDPAANTVQERERNKKTLALTQPSYDQLSFQMQLRLDLINNPQGFKQKRYQLVDGDDLKQYQVELVGEETIKVGAGSFTAVKLKQYRPGKEKYTLIWLAKDWQYFILRLQRFKKGSSDSSIELQNAIIDGKPISAS</sequence>
<feature type="signal peptide" evidence="1">
    <location>
        <begin position="1"/>
        <end position="30"/>
    </location>
</feature>
<gene>
    <name evidence="2" type="ORF">O0V09_15650</name>
</gene>
<evidence type="ECO:0000256" key="1">
    <source>
        <dbReference type="SAM" id="SignalP"/>
    </source>
</evidence>
<dbReference type="Pfam" id="PF11306">
    <property type="entry name" value="DUF3108"/>
    <property type="match status" value="1"/>
</dbReference>
<keyword evidence="1" id="KW-0732">Signal</keyword>
<organism evidence="2 3">
    <name type="scientific">Dasania phycosphaerae</name>
    <dbReference type="NCBI Taxonomy" id="2950436"/>
    <lineage>
        <taxon>Bacteria</taxon>
        <taxon>Pseudomonadati</taxon>
        <taxon>Pseudomonadota</taxon>
        <taxon>Gammaproteobacteria</taxon>
        <taxon>Cellvibrionales</taxon>
        <taxon>Spongiibacteraceae</taxon>
        <taxon>Dasania</taxon>
    </lineage>
</organism>
<dbReference type="EMBL" id="JAPTGG010000014">
    <property type="protein sequence ID" value="MCZ0866646.1"/>
    <property type="molecule type" value="Genomic_DNA"/>
</dbReference>
<proteinExistence type="predicted"/>
<accession>A0A9J6RPK0</accession>
<protein>
    <submittedName>
        <fullName evidence="2">DUF3108 domain-containing protein</fullName>
    </submittedName>
</protein>
<dbReference type="AlphaFoldDB" id="A0A9J6RPK0"/>
<evidence type="ECO:0000313" key="2">
    <source>
        <dbReference type="EMBL" id="MCZ0866646.1"/>
    </source>
</evidence>
<dbReference type="InterPro" id="IPR021457">
    <property type="entry name" value="DUF3108"/>
</dbReference>
<dbReference type="RefSeq" id="WP_258332673.1">
    <property type="nucleotide sequence ID" value="NZ_JAPTGG010000014.1"/>
</dbReference>
<dbReference type="Proteomes" id="UP001069090">
    <property type="component" value="Unassembled WGS sequence"/>
</dbReference>
<evidence type="ECO:0000313" key="3">
    <source>
        <dbReference type="Proteomes" id="UP001069090"/>
    </source>
</evidence>
<feature type="chain" id="PRO_5039933284" evidence="1">
    <location>
        <begin position="31"/>
        <end position="245"/>
    </location>
</feature>
<comment type="caution">
    <text evidence="2">The sequence shown here is derived from an EMBL/GenBank/DDBJ whole genome shotgun (WGS) entry which is preliminary data.</text>
</comment>
<reference evidence="2 3" key="1">
    <citation type="submission" date="2022-12" db="EMBL/GenBank/DDBJ databases">
        <title>Dasania phycosphaerae sp. nov., isolated from particulate material of the south coast of Korea.</title>
        <authorList>
            <person name="Jiang Y."/>
        </authorList>
    </citation>
    <scope>NUCLEOTIDE SEQUENCE [LARGE SCALE GENOMIC DNA]</scope>
    <source>
        <strain evidence="2 3">GY-19</strain>
    </source>
</reference>
<name>A0A9J6RPK0_9GAMM</name>